<evidence type="ECO:0000313" key="2">
    <source>
        <dbReference type="EMBL" id="CAA7015475.1"/>
    </source>
</evidence>
<gene>
    <name evidence="2" type="ORF">MERR_LOCUS2710</name>
</gene>
<dbReference type="Proteomes" id="UP000467841">
    <property type="component" value="Unassembled WGS sequence"/>
</dbReference>
<dbReference type="InterPro" id="IPR024768">
    <property type="entry name" value="Marf1"/>
</dbReference>
<dbReference type="EMBL" id="CACVBM020000177">
    <property type="protein sequence ID" value="CAA7015475.1"/>
    <property type="molecule type" value="Genomic_DNA"/>
</dbReference>
<feature type="compositionally biased region" description="Basic and acidic residues" evidence="1">
    <location>
        <begin position="185"/>
        <end position="194"/>
    </location>
</feature>
<keyword evidence="3" id="KW-1185">Reference proteome</keyword>
<evidence type="ECO:0000313" key="3">
    <source>
        <dbReference type="Proteomes" id="UP000467841"/>
    </source>
</evidence>
<sequence length="203" mass="22935">MDLTPISVCKGDSSTGVFWDLEDYPIPDHLDPATVVKNIKLALKNNGYAGNVFVWAYLPGGKTFSKHSVQEYRDAGITTISVMEEKFERLRRITADFHMWSADNCRHCTMDPSLLVITKDMVGKTTSFLDFLEILASCYYHILFAMPDDDDNTTEQPSWVKLHYPWRFLSGGGSTDETESSQSVGDKRKMREEEQSTTAGQSI</sequence>
<dbReference type="AlphaFoldDB" id="A0A6D2HPN6"/>
<dbReference type="OrthoDB" id="1078335at2759"/>
<dbReference type="PANTHER" id="PTHR14379">
    <property type="entry name" value="LIMKAIN B LKAP"/>
    <property type="match status" value="1"/>
</dbReference>
<reference evidence="2" key="1">
    <citation type="submission" date="2020-01" db="EMBL/GenBank/DDBJ databases">
        <authorList>
            <person name="Mishra B."/>
        </authorList>
    </citation>
    <scope>NUCLEOTIDE SEQUENCE [LARGE SCALE GENOMIC DNA]</scope>
</reference>
<protein>
    <recommendedName>
        <fullName evidence="4">NYN domain-containing protein</fullName>
    </recommendedName>
</protein>
<accession>A0A6D2HPN6</accession>
<organism evidence="2 3">
    <name type="scientific">Microthlaspi erraticum</name>
    <dbReference type="NCBI Taxonomy" id="1685480"/>
    <lineage>
        <taxon>Eukaryota</taxon>
        <taxon>Viridiplantae</taxon>
        <taxon>Streptophyta</taxon>
        <taxon>Embryophyta</taxon>
        <taxon>Tracheophyta</taxon>
        <taxon>Spermatophyta</taxon>
        <taxon>Magnoliopsida</taxon>
        <taxon>eudicotyledons</taxon>
        <taxon>Gunneridae</taxon>
        <taxon>Pentapetalae</taxon>
        <taxon>rosids</taxon>
        <taxon>malvids</taxon>
        <taxon>Brassicales</taxon>
        <taxon>Brassicaceae</taxon>
        <taxon>Coluteocarpeae</taxon>
        <taxon>Microthlaspi</taxon>
    </lineage>
</organism>
<dbReference type="PANTHER" id="PTHR14379:SF58">
    <property type="entry name" value="NYN DOMAIN-CONTAINING PROTEIN"/>
    <property type="match status" value="1"/>
</dbReference>
<dbReference type="CDD" id="cd10910">
    <property type="entry name" value="PIN_limkain_b1_N_like"/>
    <property type="match status" value="1"/>
</dbReference>
<dbReference type="GO" id="GO:0010468">
    <property type="term" value="P:regulation of gene expression"/>
    <property type="evidence" value="ECO:0007669"/>
    <property type="project" value="InterPro"/>
</dbReference>
<proteinExistence type="predicted"/>
<dbReference type="GO" id="GO:0005777">
    <property type="term" value="C:peroxisome"/>
    <property type="evidence" value="ECO:0007669"/>
    <property type="project" value="InterPro"/>
</dbReference>
<evidence type="ECO:0000256" key="1">
    <source>
        <dbReference type="SAM" id="MobiDB-lite"/>
    </source>
</evidence>
<name>A0A6D2HPN6_9BRAS</name>
<comment type="caution">
    <text evidence="2">The sequence shown here is derived from an EMBL/GenBank/DDBJ whole genome shotgun (WGS) entry which is preliminary data.</text>
</comment>
<evidence type="ECO:0008006" key="4">
    <source>
        <dbReference type="Google" id="ProtNLM"/>
    </source>
</evidence>
<feature type="region of interest" description="Disordered" evidence="1">
    <location>
        <begin position="170"/>
        <end position="203"/>
    </location>
</feature>